<dbReference type="Pfam" id="PF06292">
    <property type="entry name" value="MUN"/>
    <property type="match status" value="1"/>
</dbReference>
<evidence type="ECO:0000256" key="2">
    <source>
        <dbReference type="ARBA" id="ARBA00004496"/>
    </source>
</evidence>
<dbReference type="SUPFAM" id="SSF49562">
    <property type="entry name" value="C2 domain (Calcium/lipid-binding domain, CaLB)"/>
    <property type="match status" value="2"/>
</dbReference>
<dbReference type="PANTHER" id="PTHR45999">
    <property type="entry name" value="UNC-13-4A, ISOFORM B"/>
    <property type="match status" value="1"/>
</dbReference>
<accession>A0A0K2TE98</accession>
<comment type="similarity">
    <text evidence="4">Belongs to the unc-13 family.</text>
</comment>
<dbReference type="Gene3D" id="1.10.357.50">
    <property type="match status" value="1"/>
</dbReference>
<protein>
    <submittedName>
        <fullName evidence="11">Protein unc13 homolog Dlike [Bombus impatiens]</fullName>
    </submittedName>
</protein>
<evidence type="ECO:0000259" key="9">
    <source>
        <dbReference type="PROSITE" id="PS51258"/>
    </source>
</evidence>
<sequence length="1200" mass="138121">MKRVGLKTVFRTDLGGGENEDNKSNILSGSAAPLLPKSFTSFFSQRGAKGLIQKRKEMMKTANGDIMDEKNDDICVKKSQMNSAVQPVIPTPRLRRVNSSSLSIHKPRKKIITLDELYIEILYTIQNMVGCDTDPKDEIKLIKYLQEAFHYDTQTHEHLKQQAIMREEPVLKANLDIKEAKSLLGKDLSGTSDPFCSVFISNKAEEKQYTSYKAKTLDPKWEEEFNLDIENIDIDTIRIDVWNFKDPYENVSDKFRKIHEVKDSRSFKKFIKDTYNASTGHIIHELIGSVEFPIRNVPSSGIHRWFKLEKPDAKSKKFRGQIHVSLTISTNKATDQTAQEHRHLLKILFAHELKTNLPEPFTWNGSFSEESVKILAQHAVQGRLTGAETALARWLVYAHTHCDLPLSYAIFVPILEKLNYALKNDLLEPEEESRFYEVASVFVCHGLEFIKKHRRYIANDAKYVIQVEHIVKCLSLLYAEASKAESEDNTRYIGDIPQLVYVAVEESIQDWYAFIQKEMPMDNNRALKIKTLISLVHILTTSDLKESCMQLHSLFKDTLEIDYIKIAYKVYEEKIIKLCSPLVEETCGQLKPLIFSEDDGESEYINDTLNLGTNLFELYLALQRFVTFGDEIYTKEKRLSPLRNSHIWFHKGVARWLDIALYKAMQRIIKAVELDSLEPVDDLVKHSSSAVDIRTVLTQIKTFWKQLNWPDVEASYTYISKILDDVCRTTIFYADQMCKRVETVSKACDKGEFIVTPELCLSINNIDYVLQYIQPYVSELGMEETIDKLHVLDGEEVANSCRRTLKTLVQNATENVENKILQVLDNVGEKMAPVIQRFLVDGCTLVAYAGTNKDTLISYLDANLILLKDKLTVANFERVLSVIWESSAHSLNDTIQLSIERKKPPQYFQLLLDTLKVLSNFFYGDKLPHDETLLKMKNILQLYASDSSDLIACYMNERYKEQNRTKEFSALGSITVRLQMLPEHLRVEILNARHLKPPNPVGRFQHSSGSKYIPPTIRRRRMKSLAHLSRSQRNLHWVKSKFKSLKDNIHEKGVQMHSSHNDGLCDPYVCIRLIPGNKFVGCPKLKTKVQRQTLFPLFDETFDFVLPNSSTYRMNEAYLLLTIKDRAWIGHGIFVGEALVPLSDIEMTSVDTKLSDLEQKQLPLTRPQDQDSDIILALDSRTFDRLAKDFLVRERRKYGI</sequence>
<dbReference type="PROSITE" id="PS50004">
    <property type="entry name" value="C2"/>
    <property type="match status" value="2"/>
</dbReference>
<evidence type="ECO:0000256" key="5">
    <source>
        <dbReference type="ARBA" id="ARBA00022483"/>
    </source>
</evidence>
<dbReference type="InterPro" id="IPR052095">
    <property type="entry name" value="UNC-13_domain"/>
</dbReference>
<evidence type="ECO:0000256" key="6">
    <source>
        <dbReference type="ARBA" id="ARBA00022490"/>
    </source>
</evidence>
<evidence type="ECO:0000313" key="11">
    <source>
        <dbReference type="EMBL" id="CDW24195.1"/>
    </source>
</evidence>
<feature type="domain" description="MHD2" evidence="10">
    <location>
        <begin position="850"/>
        <end position="962"/>
    </location>
</feature>
<comment type="subcellular location">
    <subcellularLocation>
        <location evidence="2">Cytoplasm</location>
    </subcellularLocation>
    <subcellularLocation>
        <location evidence="3">Late endosome</location>
    </subcellularLocation>
    <subcellularLocation>
        <location evidence="1">Recycling endosome</location>
    </subcellularLocation>
</comment>
<feature type="domain" description="C2" evidence="8">
    <location>
        <begin position="1027"/>
        <end position="1155"/>
    </location>
</feature>
<evidence type="ECO:0000259" key="10">
    <source>
        <dbReference type="PROSITE" id="PS51259"/>
    </source>
</evidence>
<reference evidence="11" key="1">
    <citation type="submission" date="2014-05" db="EMBL/GenBank/DDBJ databases">
        <authorList>
            <person name="Chronopoulou M."/>
        </authorList>
    </citation>
    <scope>NUCLEOTIDE SEQUENCE</scope>
    <source>
        <tissue evidence="11">Whole organism</tissue>
    </source>
</reference>
<dbReference type="Pfam" id="PF00168">
    <property type="entry name" value="C2"/>
    <property type="match status" value="2"/>
</dbReference>
<keyword evidence="6" id="KW-0963">Cytoplasm</keyword>
<dbReference type="SMART" id="SM00239">
    <property type="entry name" value="C2"/>
    <property type="match status" value="2"/>
</dbReference>
<dbReference type="InterPro" id="IPR010439">
    <property type="entry name" value="MUN_dom"/>
</dbReference>
<evidence type="ECO:0000256" key="4">
    <source>
        <dbReference type="ARBA" id="ARBA00005823"/>
    </source>
</evidence>
<dbReference type="PANTHER" id="PTHR45999:SF2">
    <property type="entry name" value="PROTEIN UNC-13 HOMOLOG 4B"/>
    <property type="match status" value="1"/>
</dbReference>
<dbReference type="InterPro" id="IPR014772">
    <property type="entry name" value="Munc13_dom-2"/>
</dbReference>
<dbReference type="PROSITE" id="PS51259">
    <property type="entry name" value="MHD2"/>
    <property type="match status" value="1"/>
</dbReference>
<dbReference type="GO" id="GO:0006887">
    <property type="term" value="P:exocytosis"/>
    <property type="evidence" value="ECO:0007669"/>
    <property type="project" value="UniProtKB-KW"/>
</dbReference>
<proteinExistence type="inferred from homology"/>
<dbReference type="InterPro" id="IPR000008">
    <property type="entry name" value="C2_dom"/>
</dbReference>
<evidence type="ECO:0000256" key="7">
    <source>
        <dbReference type="ARBA" id="ARBA00022753"/>
    </source>
</evidence>
<evidence type="ECO:0000256" key="1">
    <source>
        <dbReference type="ARBA" id="ARBA00004172"/>
    </source>
</evidence>
<dbReference type="EMBL" id="HACA01006834">
    <property type="protein sequence ID" value="CDW24195.1"/>
    <property type="molecule type" value="Transcribed_RNA"/>
</dbReference>
<feature type="domain" description="MHD1" evidence="9">
    <location>
        <begin position="616"/>
        <end position="737"/>
    </location>
</feature>
<dbReference type="GO" id="GO:0099503">
    <property type="term" value="C:secretory vesicle"/>
    <property type="evidence" value="ECO:0007669"/>
    <property type="project" value="TreeGrafter"/>
</dbReference>
<evidence type="ECO:0000256" key="3">
    <source>
        <dbReference type="ARBA" id="ARBA00004603"/>
    </source>
</evidence>
<dbReference type="InterPro" id="IPR014770">
    <property type="entry name" value="Munc13_1"/>
</dbReference>
<dbReference type="Gene3D" id="2.60.40.150">
    <property type="entry name" value="C2 domain"/>
    <property type="match status" value="2"/>
</dbReference>
<organism evidence="11">
    <name type="scientific">Lepeophtheirus salmonis</name>
    <name type="common">Salmon louse</name>
    <name type="synonym">Caligus salmonis</name>
    <dbReference type="NCBI Taxonomy" id="72036"/>
    <lineage>
        <taxon>Eukaryota</taxon>
        <taxon>Metazoa</taxon>
        <taxon>Ecdysozoa</taxon>
        <taxon>Arthropoda</taxon>
        <taxon>Crustacea</taxon>
        <taxon>Multicrustacea</taxon>
        <taxon>Hexanauplia</taxon>
        <taxon>Copepoda</taxon>
        <taxon>Siphonostomatoida</taxon>
        <taxon>Caligidae</taxon>
        <taxon>Lepeophtheirus</taxon>
    </lineage>
</organism>
<dbReference type="AlphaFoldDB" id="A0A0K2TE98"/>
<dbReference type="GO" id="GO:0005770">
    <property type="term" value="C:late endosome"/>
    <property type="evidence" value="ECO:0007669"/>
    <property type="project" value="UniProtKB-SubCell"/>
</dbReference>
<dbReference type="InterPro" id="IPR035892">
    <property type="entry name" value="C2_domain_sf"/>
</dbReference>
<dbReference type="GO" id="GO:0055037">
    <property type="term" value="C:recycling endosome"/>
    <property type="evidence" value="ECO:0007669"/>
    <property type="project" value="UniProtKB-SubCell"/>
</dbReference>
<name>A0A0K2TE98_LEPSM</name>
<keyword evidence="5" id="KW-0268">Exocytosis</keyword>
<dbReference type="OrthoDB" id="6375485at2759"/>
<feature type="domain" description="C2" evidence="8">
    <location>
        <begin position="153"/>
        <end position="278"/>
    </location>
</feature>
<evidence type="ECO:0000259" key="8">
    <source>
        <dbReference type="PROSITE" id="PS50004"/>
    </source>
</evidence>
<dbReference type="PROSITE" id="PS51258">
    <property type="entry name" value="MHD1"/>
    <property type="match status" value="1"/>
</dbReference>
<keyword evidence="7" id="KW-0967">Endosome</keyword>